<dbReference type="InterPro" id="IPR036278">
    <property type="entry name" value="Sialidase_sf"/>
</dbReference>
<dbReference type="Gene3D" id="2.130.10.10">
    <property type="entry name" value="YVTN repeat-like/Quinoprotein amine dehydrogenase"/>
    <property type="match status" value="1"/>
</dbReference>
<dbReference type="Gene3D" id="2.60.40.4070">
    <property type="match status" value="1"/>
</dbReference>
<dbReference type="SUPFAM" id="SSF50939">
    <property type="entry name" value="Sialidases"/>
    <property type="match status" value="1"/>
</dbReference>
<reference evidence="2 3" key="1">
    <citation type="submission" date="2024-09" db="EMBL/GenBank/DDBJ databases">
        <authorList>
            <person name="D'Angelo T."/>
        </authorList>
    </citation>
    <scope>NUCLEOTIDE SEQUENCE [LARGE SCALE GENOMIC DNA]</scope>
    <source>
        <strain evidence="2">SAG AM-320-E07</strain>
    </source>
</reference>
<dbReference type="Proteomes" id="UP001593833">
    <property type="component" value="Unassembled WGS sequence"/>
</dbReference>
<evidence type="ECO:0000259" key="1">
    <source>
        <dbReference type="Pfam" id="PF13860"/>
    </source>
</evidence>
<dbReference type="EMBL" id="JBHPKH010000045">
    <property type="protein sequence ID" value="MFC1572858.1"/>
    <property type="molecule type" value="Genomic_DNA"/>
</dbReference>
<name>A0ABV6YKJ4_UNCEI</name>
<evidence type="ECO:0000313" key="3">
    <source>
        <dbReference type="Proteomes" id="UP001593833"/>
    </source>
</evidence>
<keyword evidence="3" id="KW-1185">Reference proteome</keyword>
<dbReference type="Pfam" id="PF13860">
    <property type="entry name" value="FlgD_ig"/>
    <property type="match status" value="1"/>
</dbReference>
<sequence>MLYESTERYPHRGVRDFNYFGDPALEVAGTSSRRWKSNGLVADNLPIEGPVYAAVDGIAGEGTIPGPASGGDSFPQRDDDPTVWWKTGDIDDANVAGALLEAADGSIYAGVDQYSEAHSWVGTVFRSVNGGATWEQTGDLPYCRSVTCLTRTGAATLIAGGLAYADGQFYSVIYRSIDGGDSWTIVFSLPNGMVLDVITTAAGEVWASTGWDGAVYGSANDGIDWELAAWFGMGVHVHCLLETSTQRLFAGLGGEAGYKIMWTDDGFTWNHTFGTAVLTEVHDIVESCGGLFAGVHGFGGAEDIYVADLDGISWSSSELPDYDTFMIRALCTSPGCRVFAAGERIGGKSTVSVYEWNAQYDEWFEFGGVIDPIQRVHALLATSDAVYAATGDNYGKIYKHILPPAASVPNPPNQIDNRGFRIRHVNPARDGVELRCSLPQPSPLTVKFYDPTGRLLRTLCHDAMFEVGSHTLIWDGRDEAGLAVPAGMYTYVVHAGESNSIGRVVLIR</sequence>
<dbReference type="InterPro" id="IPR025965">
    <property type="entry name" value="FlgD/Vpr_Ig-like"/>
</dbReference>
<evidence type="ECO:0000313" key="2">
    <source>
        <dbReference type="EMBL" id="MFC1572858.1"/>
    </source>
</evidence>
<feature type="domain" description="FlgD/Vpr Ig-like" evidence="1">
    <location>
        <begin position="433"/>
        <end position="496"/>
    </location>
</feature>
<dbReference type="InterPro" id="IPR015943">
    <property type="entry name" value="WD40/YVTN_repeat-like_dom_sf"/>
</dbReference>
<accession>A0ABV6YKJ4</accession>
<gene>
    <name evidence="2" type="ORF">ACFL6M_04585</name>
</gene>
<proteinExistence type="predicted"/>
<protein>
    <submittedName>
        <fullName evidence="2">FlgD immunoglobulin-like domain containing protein</fullName>
    </submittedName>
</protein>
<organism evidence="2 3">
    <name type="scientific">Eiseniibacteriota bacterium</name>
    <dbReference type="NCBI Taxonomy" id="2212470"/>
    <lineage>
        <taxon>Bacteria</taxon>
        <taxon>Candidatus Eiseniibacteriota</taxon>
    </lineage>
</organism>
<comment type="caution">
    <text evidence="2">The sequence shown here is derived from an EMBL/GenBank/DDBJ whole genome shotgun (WGS) entry which is preliminary data.</text>
</comment>